<reference evidence="1" key="1">
    <citation type="submission" date="2020-08" db="EMBL/GenBank/DDBJ databases">
        <title>Genome public.</title>
        <authorList>
            <person name="Liu C."/>
            <person name="Sun Q."/>
        </authorList>
    </citation>
    <scope>NUCLEOTIDE SEQUENCE</scope>
    <source>
        <strain evidence="1">NSJ-42</strain>
    </source>
</reference>
<accession>A0A8I0DMV9</accession>
<evidence type="ECO:0000313" key="2">
    <source>
        <dbReference type="Proteomes" id="UP000662088"/>
    </source>
</evidence>
<keyword evidence="2" id="KW-1185">Reference proteome</keyword>
<dbReference type="EMBL" id="JACOOQ010000004">
    <property type="protein sequence ID" value="MBC5639505.1"/>
    <property type="molecule type" value="Genomic_DNA"/>
</dbReference>
<dbReference type="AlphaFoldDB" id="A0A8I0DMV9"/>
<evidence type="ECO:0000313" key="1">
    <source>
        <dbReference type="EMBL" id="MBC5639505.1"/>
    </source>
</evidence>
<name>A0A8I0DMV9_9CLOT</name>
<protein>
    <submittedName>
        <fullName evidence="1">Uncharacterized protein</fullName>
    </submittedName>
</protein>
<comment type="caution">
    <text evidence="1">The sequence shown here is derived from an EMBL/GenBank/DDBJ whole genome shotgun (WGS) entry which is preliminary data.</text>
</comment>
<dbReference type="RefSeq" id="WP_186834764.1">
    <property type="nucleotide sequence ID" value="NZ_JACOOQ010000004.1"/>
</dbReference>
<sequence length="139" mass="16250">MNIVPSNEYLLVMPSGNVKGFDDYAMAKAYINNYYYYKTRRVEEVEAYDDLTNNFDDIVDTVCYKIGIEEGECQLYYTSNIIEKLQDELVFNEEKEEVISKLMAHKIEFNTYDYAIDNIFQDVQSIDVMEQYGSSITGQ</sequence>
<dbReference type="Proteomes" id="UP000662088">
    <property type="component" value="Unassembled WGS sequence"/>
</dbReference>
<proteinExistence type="predicted"/>
<organism evidence="1 2">
    <name type="scientific">Clostridium lentum</name>
    <dbReference type="NCBI Taxonomy" id="2763037"/>
    <lineage>
        <taxon>Bacteria</taxon>
        <taxon>Bacillati</taxon>
        <taxon>Bacillota</taxon>
        <taxon>Clostridia</taxon>
        <taxon>Eubacteriales</taxon>
        <taxon>Clostridiaceae</taxon>
        <taxon>Clostridium</taxon>
    </lineage>
</organism>
<gene>
    <name evidence="1" type="ORF">H8R92_03495</name>
</gene>